<evidence type="ECO:0000256" key="2">
    <source>
        <dbReference type="ARBA" id="ARBA00005862"/>
    </source>
</evidence>
<organism evidence="11">
    <name type="scientific">Chlorella variabilis</name>
    <name type="common">Green alga</name>
    <dbReference type="NCBI Taxonomy" id="554065"/>
    <lineage>
        <taxon>Eukaryota</taxon>
        <taxon>Viridiplantae</taxon>
        <taxon>Chlorophyta</taxon>
        <taxon>core chlorophytes</taxon>
        <taxon>Trebouxiophyceae</taxon>
        <taxon>Chlorellales</taxon>
        <taxon>Chlorellaceae</taxon>
        <taxon>Chlorella clade</taxon>
        <taxon>Chlorella</taxon>
    </lineage>
</organism>
<evidence type="ECO:0000313" key="11">
    <source>
        <dbReference type="Proteomes" id="UP000008141"/>
    </source>
</evidence>
<dbReference type="InterPro" id="IPR005101">
    <property type="entry name" value="Cryptochr/Photolyase_FAD-bd"/>
</dbReference>
<evidence type="ECO:0000256" key="6">
    <source>
        <dbReference type="PIRSR" id="PIRSR602081-1"/>
    </source>
</evidence>
<sequence>MQSGGAGAAGGGSGNRAVIWFRGTDLRLHDNAIVHEAARRVEAGQVAEVLPLFCFDPRYFQASAWGSPKTGQFRARFLLESVRDLKARLRALGSDLLICMGRPEEVLPGLMAQRGSGLQTCVLAQSEVTSEELAIEKKVKSAVVAAGGKLDLYWGSTMYHLEDLPFREGLRDMPDVFTPFKQKCEDRCQVRKPFPAPAPGALPLPAGLEAARLAFEPQRVEDLNAVVPEGHPQLASPQRDTRAVLDFEGGESAALARLRYYLFDSNLVATYFDTRNGMLGGDYSTKLAPWLAHGCLSPRSVYYDIKRYERQTGTANKSTYWVVFELIWRDFYRFFALKHGSKIFLEGGTTGQAPQWSNDAEALRRWKEGRTGWPLVDANQRELRATGKSRPAGGRPMRIRALLLACGFMSNRGRQNVASFLALDLGVDWRRGADWFEHLLLDYDVCSNWGNWVAAAGLTGGRVNKFNITKQSKDYDSEGQYIRTWVPELACVPARRIHEPWLMSREEQAAAGVQIGVDYPAPLKSAWKGYDGGSRGGSSSSGNYRPSGGRGGTGGGSAQGRGGAGGRGGGGGQFRPRSAYEQYGTSQSRCSFGEAGVRGSIWLRGVWELGGSRQNWPHRVEYVEYYLPHAAGRTNQAVMALRTVLAALVAAIAMAALSGEGVAAKRDLTQTKKPPKVGIEAAPVQLRLFGTMVDSVLSHGAEVWGVQLAAKAACCHRGSAGSAAEKLQLSYLRHLLGVRQSTPNAALLAETGERPLWQRWLRRAAKLWNKTLEERPGSLLQQALLSSVQLADGAHPLAQQSWAAQLAAGLAAVGMQLDLQQPAPVDLGELGEAAQRRQLAQLQEALAKGGASRLEHYVHNVVGALNLAPAMFGQRETYLDAVRRRQDREALAQLRTGSHWGAEETGRWTRRPREQRVCPHCHDGIEDAPHMLLTCPLYAPLRLNFPDLFAEPHPPHRFLRQKPCRLAAFAAASAPPAADCPAPRSTGLKCNWELGTFPFKFEPGVDGGPSSLVYDVDPDSSSDPGCPQIRINNPSWVAPCVVQFYQASLGQAGPGGFPLLSTESCVADTTSFTMPHTWQVNHRGEAGGLDINIKSITVGFIHPDVDRSFFMIYKASTATKAVTTQVLGGTFTSSQPNTAVTLSETIPLAVGSPVSFEVLSYLDSTNPSAQPKNNYQLISYITSG</sequence>
<keyword evidence="4 6" id="KW-0274">FAD</keyword>
<feature type="site" description="Electron transfer via tryptophanyl radical" evidence="7">
    <location>
        <position position="429"/>
    </location>
</feature>
<dbReference type="AlphaFoldDB" id="E1ZDG8"/>
<feature type="domain" description="Photolyase/cryptochrome alpha/beta" evidence="9">
    <location>
        <begin position="16"/>
        <end position="158"/>
    </location>
</feature>
<dbReference type="KEGG" id="cvr:CHLNCDRAFT_51884"/>
<evidence type="ECO:0000256" key="4">
    <source>
        <dbReference type="ARBA" id="ARBA00022827"/>
    </source>
</evidence>
<evidence type="ECO:0000259" key="9">
    <source>
        <dbReference type="PROSITE" id="PS51645"/>
    </source>
</evidence>
<dbReference type="InterPro" id="IPR036134">
    <property type="entry name" value="Crypto/Photolyase_FAD-like_sf"/>
</dbReference>
<dbReference type="eggNOG" id="KOG0133">
    <property type="taxonomic scope" value="Eukaryota"/>
</dbReference>
<dbReference type="Pfam" id="PF00875">
    <property type="entry name" value="DNA_photolyase"/>
    <property type="match status" value="1"/>
</dbReference>
<dbReference type="InterPro" id="IPR036155">
    <property type="entry name" value="Crypto/Photolyase_N_sf"/>
</dbReference>
<dbReference type="PROSITE" id="PS51645">
    <property type="entry name" value="PHR_CRY_ALPHA_BETA"/>
    <property type="match status" value="1"/>
</dbReference>
<proteinExistence type="inferred from homology"/>
<dbReference type="InterPro" id="IPR014729">
    <property type="entry name" value="Rossmann-like_a/b/a_fold"/>
</dbReference>
<comment type="cofactor">
    <cofactor evidence="6">
        <name>FAD</name>
        <dbReference type="ChEBI" id="CHEBI:57692"/>
    </cofactor>
    <text evidence="6">Binds 1 FAD per subunit.</text>
</comment>
<protein>
    <recommendedName>
        <fullName evidence="9">Photolyase/cryptochrome alpha/beta domain-containing protein</fullName>
    </recommendedName>
</protein>
<feature type="region of interest" description="Disordered" evidence="8">
    <location>
        <begin position="530"/>
        <end position="578"/>
    </location>
</feature>
<dbReference type="OrthoDB" id="435881at2759"/>
<evidence type="ECO:0000256" key="3">
    <source>
        <dbReference type="ARBA" id="ARBA00022630"/>
    </source>
</evidence>
<dbReference type="GO" id="GO:0003904">
    <property type="term" value="F:deoxyribodipyrimidine photo-lyase activity"/>
    <property type="evidence" value="ECO:0007669"/>
    <property type="project" value="TreeGrafter"/>
</dbReference>
<dbReference type="GO" id="GO:0000719">
    <property type="term" value="P:photoreactive repair"/>
    <property type="evidence" value="ECO:0007669"/>
    <property type="project" value="TreeGrafter"/>
</dbReference>
<keyword evidence="3 6" id="KW-0285">Flavoprotein</keyword>
<dbReference type="InParanoid" id="E1ZDG8"/>
<accession>E1ZDG8</accession>
<name>E1ZDG8_CHLVA</name>
<feature type="compositionally biased region" description="Low complexity" evidence="8">
    <location>
        <begin position="537"/>
        <end position="547"/>
    </location>
</feature>
<comment type="cofactor">
    <cofactor evidence="1">
        <name>(6R)-5,10-methylene-5,6,7,8-tetrahydrofolate</name>
        <dbReference type="ChEBI" id="CHEBI:15636"/>
    </cofactor>
</comment>
<dbReference type="GeneID" id="17355896"/>
<evidence type="ECO:0000256" key="1">
    <source>
        <dbReference type="ARBA" id="ARBA00001932"/>
    </source>
</evidence>
<dbReference type="InterPro" id="IPR006050">
    <property type="entry name" value="DNA_photolyase_N"/>
</dbReference>
<feature type="binding site" evidence="6">
    <location>
        <begin position="442"/>
        <end position="444"/>
    </location>
    <ligand>
        <name>FAD</name>
        <dbReference type="ChEBI" id="CHEBI:57692"/>
    </ligand>
</feature>
<gene>
    <name evidence="10" type="ORF">CHLNCDRAFT_51884</name>
</gene>
<dbReference type="InterPro" id="IPR002081">
    <property type="entry name" value="Cryptochrome/DNA_photolyase_1"/>
</dbReference>
<evidence type="ECO:0000256" key="7">
    <source>
        <dbReference type="PIRSR" id="PIRSR602081-2"/>
    </source>
</evidence>
<feature type="compositionally biased region" description="Gly residues" evidence="8">
    <location>
        <begin position="548"/>
        <end position="573"/>
    </location>
</feature>
<evidence type="ECO:0000313" key="10">
    <source>
        <dbReference type="EMBL" id="EFN56221.1"/>
    </source>
</evidence>
<feature type="binding site" evidence="6">
    <location>
        <begin position="325"/>
        <end position="332"/>
    </location>
    <ligand>
        <name>FAD</name>
        <dbReference type="ChEBI" id="CHEBI:57692"/>
    </ligand>
</feature>
<dbReference type="Pfam" id="PF03441">
    <property type="entry name" value="FAD_binding_7"/>
    <property type="match status" value="2"/>
</dbReference>
<dbReference type="EMBL" id="GL433842">
    <property type="protein sequence ID" value="EFN56221.1"/>
    <property type="molecule type" value="Genomic_DNA"/>
</dbReference>
<reference evidence="10 11" key="1">
    <citation type="journal article" date="2010" name="Plant Cell">
        <title>The Chlorella variabilis NC64A genome reveals adaptation to photosymbiosis, coevolution with viruses, and cryptic sex.</title>
        <authorList>
            <person name="Blanc G."/>
            <person name="Duncan G."/>
            <person name="Agarkova I."/>
            <person name="Borodovsky M."/>
            <person name="Gurnon J."/>
            <person name="Kuo A."/>
            <person name="Lindquist E."/>
            <person name="Lucas S."/>
            <person name="Pangilinan J."/>
            <person name="Polle J."/>
            <person name="Salamov A."/>
            <person name="Terry A."/>
            <person name="Yamada T."/>
            <person name="Dunigan D.D."/>
            <person name="Grigoriev I.V."/>
            <person name="Claverie J.M."/>
            <person name="Van Etten J.L."/>
        </authorList>
    </citation>
    <scope>NUCLEOTIDE SEQUENCE [LARGE SCALE GENOMIC DNA]</scope>
    <source>
        <strain evidence="10 11">NC64A</strain>
    </source>
</reference>
<dbReference type="PANTHER" id="PTHR11455">
    <property type="entry name" value="CRYPTOCHROME"/>
    <property type="match status" value="1"/>
</dbReference>
<comment type="similarity">
    <text evidence="2">Belongs to the DNA photolyase class-1 family.</text>
</comment>
<dbReference type="SUPFAM" id="SSF48173">
    <property type="entry name" value="Cryptochrome/photolyase FAD-binding domain"/>
    <property type="match status" value="2"/>
</dbReference>
<dbReference type="NCBIfam" id="TIGR02765">
    <property type="entry name" value="crypto_DASH"/>
    <property type="match status" value="1"/>
</dbReference>
<evidence type="ECO:0000256" key="8">
    <source>
        <dbReference type="SAM" id="MobiDB-lite"/>
    </source>
</evidence>
<feature type="binding site" evidence="6">
    <location>
        <position position="271"/>
    </location>
    <ligand>
        <name>FAD</name>
        <dbReference type="ChEBI" id="CHEBI:57692"/>
    </ligand>
</feature>
<dbReference type="SUPFAM" id="SSF52425">
    <property type="entry name" value="Cryptochrome/photolyase, N-terminal domain"/>
    <property type="match status" value="1"/>
</dbReference>
<dbReference type="Proteomes" id="UP000008141">
    <property type="component" value="Unassembled WGS sequence"/>
</dbReference>
<dbReference type="PANTHER" id="PTHR11455:SF22">
    <property type="entry name" value="CRYPTOCHROME DASH"/>
    <property type="match status" value="1"/>
</dbReference>
<dbReference type="GO" id="GO:0071949">
    <property type="term" value="F:FAD binding"/>
    <property type="evidence" value="ECO:0007669"/>
    <property type="project" value="TreeGrafter"/>
</dbReference>
<feature type="site" description="Electron transfer via tryptophanyl radical" evidence="7">
    <location>
        <position position="452"/>
    </location>
</feature>
<keyword evidence="5" id="KW-0157">Chromophore</keyword>
<dbReference type="Gene3D" id="3.40.50.620">
    <property type="entry name" value="HUPs"/>
    <property type="match status" value="1"/>
</dbReference>
<dbReference type="Gene3D" id="1.10.579.10">
    <property type="entry name" value="DNA Cyclobutane Dipyrimidine Photolyase, subunit A, domain 3"/>
    <property type="match status" value="1"/>
</dbReference>
<keyword evidence="11" id="KW-1185">Reference proteome</keyword>
<evidence type="ECO:0000256" key="5">
    <source>
        <dbReference type="ARBA" id="ARBA00022991"/>
    </source>
</evidence>
<feature type="site" description="Electron transfer via tryptophanyl radical" evidence="7">
    <location>
        <position position="356"/>
    </location>
</feature>
<dbReference type="Gene3D" id="1.25.40.80">
    <property type="match status" value="1"/>
</dbReference>
<dbReference type="GO" id="GO:0003677">
    <property type="term" value="F:DNA binding"/>
    <property type="evidence" value="ECO:0007669"/>
    <property type="project" value="TreeGrafter"/>
</dbReference>
<dbReference type="RefSeq" id="XP_005848323.1">
    <property type="nucleotide sequence ID" value="XM_005848261.1"/>
</dbReference>
<dbReference type="InterPro" id="IPR014133">
    <property type="entry name" value="Cry_DASH"/>
</dbReference>
<dbReference type="STRING" id="554065.E1ZDG8"/>